<evidence type="ECO:0000313" key="2">
    <source>
        <dbReference type="Proteomes" id="UP000003835"/>
    </source>
</evidence>
<name>B4W119_9CYAN</name>
<reference evidence="1 2" key="1">
    <citation type="submission" date="2008-07" db="EMBL/GenBank/DDBJ databases">
        <authorList>
            <person name="Tandeau de Marsac N."/>
            <person name="Ferriera S."/>
            <person name="Johnson J."/>
            <person name="Kravitz S."/>
            <person name="Beeson K."/>
            <person name="Sutton G."/>
            <person name="Rogers Y.-H."/>
            <person name="Friedman R."/>
            <person name="Frazier M."/>
            <person name="Venter J.C."/>
        </authorList>
    </citation>
    <scope>NUCLEOTIDE SEQUENCE [LARGE SCALE GENOMIC DNA]</scope>
    <source>
        <strain evidence="1 2">PCC 7420</strain>
    </source>
</reference>
<dbReference type="HOGENOM" id="CLU_3134447_0_0_3"/>
<dbReference type="Proteomes" id="UP000003835">
    <property type="component" value="Unassembled WGS sequence"/>
</dbReference>
<dbReference type="AlphaFoldDB" id="B4W119"/>
<proteinExistence type="predicted"/>
<dbReference type="EMBL" id="DS989867">
    <property type="protein sequence ID" value="EDX72088.1"/>
    <property type="molecule type" value="Genomic_DNA"/>
</dbReference>
<dbReference type="STRING" id="118168.MC7420_7568"/>
<sequence length="49" mass="5671">MECRGGLRNKINSETDNILTKTRPVSSCHFSVRSRCKTDRLGYRVEDKL</sequence>
<accession>B4W119</accession>
<keyword evidence="2" id="KW-1185">Reference proteome</keyword>
<organism evidence="1 2">
    <name type="scientific">Coleofasciculus chthonoplastes PCC 7420</name>
    <dbReference type="NCBI Taxonomy" id="118168"/>
    <lineage>
        <taxon>Bacteria</taxon>
        <taxon>Bacillati</taxon>
        <taxon>Cyanobacteriota</taxon>
        <taxon>Cyanophyceae</taxon>
        <taxon>Coleofasciculales</taxon>
        <taxon>Coleofasciculaceae</taxon>
        <taxon>Coleofasciculus</taxon>
    </lineage>
</organism>
<gene>
    <name evidence="1" type="ORF">MC7420_7568</name>
</gene>
<protein>
    <submittedName>
        <fullName evidence="1">Uncharacterized protein</fullName>
    </submittedName>
</protein>
<evidence type="ECO:0000313" key="1">
    <source>
        <dbReference type="EMBL" id="EDX72088.1"/>
    </source>
</evidence>